<evidence type="ECO:0000256" key="9">
    <source>
        <dbReference type="ARBA" id="ARBA00029440"/>
    </source>
</evidence>
<comment type="caution">
    <text evidence="15">The sequence shown here is derived from an EMBL/GenBank/DDBJ whole genome shotgun (WGS) entry which is preliminary data.</text>
</comment>
<keyword evidence="4 11" id="KW-0028">Amino-acid biosynthesis</keyword>
<dbReference type="EMBL" id="BEHT01000067">
    <property type="protein sequence ID" value="GBD00255.1"/>
    <property type="molecule type" value="Genomic_DNA"/>
</dbReference>
<name>A0A2H5XGF3_9BACT</name>
<evidence type="ECO:0000313" key="15">
    <source>
        <dbReference type="EMBL" id="GBD00255.1"/>
    </source>
</evidence>
<keyword evidence="8 11" id="KW-0315">Glutamine amidotransferase</keyword>
<dbReference type="Pfam" id="PF13537">
    <property type="entry name" value="GATase_7"/>
    <property type="match status" value="1"/>
</dbReference>
<dbReference type="InterPro" id="IPR014729">
    <property type="entry name" value="Rossmann-like_a/b/a_fold"/>
</dbReference>
<feature type="binding site" evidence="12">
    <location>
        <position position="94"/>
    </location>
    <ligand>
        <name>L-glutamine</name>
        <dbReference type="ChEBI" id="CHEBI:58359"/>
    </ligand>
</feature>
<dbReference type="CDD" id="cd01991">
    <property type="entry name" value="Asn_synthase_B_C"/>
    <property type="match status" value="1"/>
</dbReference>
<dbReference type="Pfam" id="PF00733">
    <property type="entry name" value="Asn_synthase"/>
    <property type="match status" value="2"/>
</dbReference>
<dbReference type="InterPro" id="IPR050795">
    <property type="entry name" value="Asn_Synthetase"/>
</dbReference>
<evidence type="ECO:0000256" key="3">
    <source>
        <dbReference type="ARBA" id="ARBA00022598"/>
    </source>
</evidence>
<dbReference type="SUPFAM" id="SSF56235">
    <property type="entry name" value="N-terminal nucleophile aminohydrolases (Ntn hydrolases)"/>
    <property type="match status" value="1"/>
</dbReference>
<dbReference type="CDD" id="cd00712">
    <property type="entry name" value="AsnB"/>
    <property type="match status" value="1"/>
</dbReference>
<protein>
    <recommendedName>
        <fullName evidence="2">asparagine synthase (glutamine-hydrolyzing)</fullName>
        <ecNumber evidence="2">6.3.5.4</ecNumber>
    </recommendedName>
</protein>
<accession>A0A2H5XGF3</accession>
<evidence type="ECO:0000256" key="7">
    <source>
        <dbReference type="ARBA" id="ARBA00022888"/>
    </source>
</evidence>
<dbReference type="PANTHER" id="PTHR11772:SF2">
    <property type="entry name" value="ASPARAGINE SYNTHETASE [GLUTAMINE-HYDROLYZING]"/>
    <property type="match status" value="1"/>
</dbReference>
<feature type="domain" description="Glutamine amidotransferase type-2" evidence="14">
    <location>
        <begin position="2"/>
        <end position="182"/>
    </location>
</feature>
<evidence type="ECO:0000256" key="6">
    <source>
        <dbReference type="ARBA" id="ARBA00022840"/>
    </source>
</evidence>
<evidence type="ECO:0000256" key="1">
    <source>
        <dbReference type="ARBA" id="ARBA00005752"/>
    </source>
</evidence>
<dbReference type="EC" id="6.3.5.4" evidence="2"/>
<dbReference type="GO" id="GO:0004066">
    <property type="term" value="F:asparagine synthase (glutamine-hydrolyzing) activity"/>
    <property type="evidence" value="ECO:0007669"/>
    <property type="project" value="UniProtKB-EC"/>
</dbReference>
<evidence type="ECO:0000256" key="4">
    <source>
        <dbReference type="ARBA" id="ARBA00022605"/>
    </source>
</evidence>
<feature type="site" description="Important for beta-aspartyl-AMP intermediate formation" evidence="13">
    <location>
        <position position="328"/>
    </location>
</feature>
<feature type="binding site" evidence="12">
    <location>
        <position position="253"/>
    </location>
    <ligand>
        <name>ATP</name>
        <dbReference type="ChEBI" id="CHEBI:30616"/>
    </ligand>
</feature>
<dbReference type="SUPFAM" id="SSF52402">
    <property type="entry name" value="Adenine nucleotide alpha hydrolases-like"/>
    <property type="match status" value="1"/>
</dbReference>
<dbReference type="Gene3D" id="3.60.20.10">
    <property type="entry name" value="Glutamine Phosphoribosylpyrophosphate, subunit 1, domain 1"/>
    <property type="match status" value="1"/>
</dbReference>
<dbReference type="AlphaFoldDB" id="A0A2H5XGF3"/>
<comment type="catalytic activity">
    <reaction evidence="10">
        <text>L-aspartate + L-glutamine + ATP + H2O = L-asparagine + L-glutamate + AMP + diphosphate + H(+)</text>
        <dbReference type="Rhea" id="RHEA:12228"/>
        <dbReference type="ChEBI" id="CHEBI:15377"/>
        <dbReference type="ChEBI" id="CHEBI:15378"/>
        <dbReference type="ChEBI" id="CHEBI:29985"/>
        <dbReference type="ChEBI" id="CHEBI:29991"/>
        <dbReference type="ChEBI" id="CHEBI:30616"/>
        <dbReference type="ChEBI" id="CHEBI:33019"/>
        <dbReference type="ChEBI" id="CHEBI:58048"/>
        <dbReference type="ChEBI" id="CHEBI:58359"/>
        <dbReference type="ChEBI" id="CHEBI:456215"/>
        <dbReference type="EC" id="6.3.5.4"/>
    </reaction>
</comment>
<evidence type="ECO:0000256" key="11">
    <source>
        <dbReference type="PIRSR" id="PIRSR001589-1"/>
    </source>
</evidence>
<keyword evidence="5 12" id="KW-0547">Nucleotide-binding</keyword>
<dbReference type="Proteomes" id="UP000236173">
    <property type="component" value="Unassembled WGS sequence"/>
</dbReference>
<proteinExistence type="inferred from homology"/>
<evidence type="ECO:0000256" key="8">
    <source>
        <dbReference type="ARBA" id="ARBA00022962"/>
    </source>
</evidence>
<evidence type="ECO:0000256" key="10">
    <source>
        <dbReference type="ARBA" id="ARBA00048741"/>
    </source>
</evidence>
<dbReference type="NCBIfam" id="NF006949">
    <property type="entry name" value="PRK09431.1"/>
    <property type="match status" value="1"/>
</dbReference>
<organism evidence="15 16">
    <name type="scientific">Candidatus Fervidibacter japonicus</name>
    <dbReference type="NCBI Taxonomy" id="2035412"/>
    <lineage>
        <taxon>Bacteria</taxon>
        <taxon>Candidatus Fervidibacterota</taxon>
        <taxon>Candidatus Fervidibacter</taxon>
    </lineage>
</organism>
<dbReference type="PROSITE" id="PS51278">
    <property type="entry name" value="GATASE_TYPE_2"/>
    <property type="match status" value="1"/>
</dbReference>
<dbReference type="InterPro" id="IPR033738">
    <property type="entry name" value="AsnB_N"/>
</dbReference>
<evidence type="ECO:0000256" key="5">
    <source>
        <dbReference type="ARBA" id="ARBA00022741"/>
    </source>
</evidence>
<evidence type="ECO:0000313" key="16">
    <source>
        <dbReference type="Proteomes" id="UP000236173"/>
    </source>
</evidence>
<evidence type="ECO:0000256" key="12">
    <source>
        <dbReference type="PIRSR" id="PIRSR001589-2"/>
    </source>
</evidence>
<gene>
    <name evidence="15" type="primary">asnB_2</name>
    <name evidence="15" type="ORF">HRbin17_02793</name>
</gene>
<dbReference type="GO" id="GO:0006529">
    <property type="term" value="P:asparagine biosynthetic process"/>
    <property type="evidence" value="ECO:0007669"/>
    <property type="project" value="UniProtKB-KW"/>
</dbReference>
<dbReference type="PANTHER" id="PTHR11772">
    <property type="entry name" value="ASPARAGINE SYNTHETASE"/>
    <property type="match status" value="1"/>
</dbReference>
<reference evidence="16" key="1">
    <citation type="submission" date="2017-09" db="EMBL/GenBank/DDBJ databases">
        <title>Metaegenomics of thermophilic ammonia-oxidizing enrichment culture.</title>
        <authorList>
            <person name="Kato S."/>
            <person name="Suzuki K."/>
        </authorList>
    </citation>
    <scope>NUCLEOTIDE SEQUENCE [LARGE SCALE GENOMIC DNA]</scope>
</reference>
<evidence type="ECO:0000259" key="14">
    <source>
        <dbReference type="PROSITE" id="PS51278"/>
    </source>
</evidence>
<dbReference type="PIRSF" id="PIRSF001589">
    <property type="entry name" value="Asn_synthetase_glu-h"/>
    <property type="match status" value="1"/>
</dbReference>
<dbReference type="GO" id="GO:0005829">
    <property type="term" value="C:cytosol"/>
    <property type="evidence" value="ECO:0007669"/>
    <property type="project" value="TreeGrafter"/>
</dbReference>
<dbReference type="InterPro" id="IPR006426">
    <property type="entry name" value="Asn_synth_AEB"/>
</dbReference>
<comment type="similarity">
    <text evidence="1">Belongs to the asparagine synthetase family.</text>
</comment>
<evidence type="ECO:0000256" key="13">
    <source>
        <dbReference type="PIRSR" id="PIRSR001589-3"/>
    </source>
</evidence>
<feature type="active site" description="For GATase activity" evidence="11">
    <location>
        <position position="2"/>
    </location>
</feature>
<dbReference type="GO" id="GO:0005524">
    <property type="term" value="F:ATP binding"/>
    <property type="evidence" value="ECO:0007669"/>
    <property type="project" value="UniProtKB-KW"/>
</dbReference>
<comment type="pathway">
    <text evidence="9">Amino-acid biosynthesis.</text>
</comment>
<dbReference type="InterPro" id="IPR001962">
    <property type="entry name" value="Asn_synthase"/>
</dbReference>
<evidence type="ECO:0000256" key="2">
    <source>
        <dbReference type="ARBA" id="ARBA00012737"/>
    </source>
</evidence>
<keyword evidence="7 11" id="KW-0061">Asparagine biosynthesis</keyword>
<dbReference type="InterPro" id="IPR029055">
    <property type="entry name" value="Ntn_hydrolases_N"/>
</dbReference>
<dbReference type="InterPro" id="IPR017932">
    <property type="entry name" value="GATase_2_dom"/>
</dbReference>
<dbReference type="Gene3D" id="3.40.50.620">
    <property type="entry name" value="HUPs"/>
    <property type="match status" value="1"/>
</dbReference>
<keyword evidence="3 15" id="KW-0436">Ligase</keyword>
<sequence>MCGIAVIYGGEDPDLADCMVRLLSHRGPDGKGVAVLSKTALAHCRLSIIDPAGGHQPLFNEDKSCAVIANGEIYNHGRLRQSLAARHQFRTLSDSEVLVHLYEEHGVNMVSLLDGMFAFAVTDGERLLVARDHIGIKPLYCGVRKEGGRRLLLFASEMKALAPFVDAIYELPPGSYYDTETGWRRYYMVPDPPLSNKSIESWVREVRTTLERSVVKQLMSDVPLGVFLSGGLDSAIIAAIAKRHMSTLHTFTVGIEGSHDLEAARLVARHIGSEHHEYIFTPQEVLRHLTQIIYHLESFDQDVVRSAIPTYFCSRLASDWVKVVLCGEGADELFAGYRYYKSISDPASLHKELRRSLMTLHNINLQRVDRMTMAHGLEGRVPFLDKEMIALALKIPPRLKLPRTDKGQLVEKWLLRIAFEDLLPKNIVWRTKEQFDEGSGTVQLLADIVRESVKDWDVHRYAAQYAPLRLQSPEECLYHRIFTEVFERSQLMVPSIGRWSQRAYPQAYLAPIAFPL</sequence>
<keyword evidence="6 12" id="KW-0067">ATP-binding</keyword>